<dbReference type="Proteomes" id="UP000587527">
    <property type="component" value="Unassembled WGS sequence"/>
</dbReference>
<proteinExistence type="predicted"/>
<evidence type="ECO:0000313" key="1">
    <source>
        <dbReference type="EMBL" id="MBB5871325.1"/>
    </source>
</evidence>
<accession>A0A841BUF8</accession>
<dbReference type="EMBL" id="JACHMN010000002">
    <property type="protein sequence ID" value="MBB5871325.1"/>
    <property type="molecule type" value="Genomic_DNA"/>
</dbReference>
<protein>
    <submittedName>
        <fullName evidence="1">Uncharacterized protein</fullName>
    </submittedName>
</protein>
<comment type="caution">
    <text evidence="1">The sequence shown here is derived from an EMBL/GenBank/DDBJ whole genome shotgun (WGS) entry which is preliminary data.</text>
</comment>
<name>A0A841BUF8_9ACTN</name>
<organism evidence="1 2">
    <name type="scientific">Allocatelliglobosispora scoriae</name>
    <dbReference type="NCBI Taxonomy" id="643052"/>
    <lineage>
        <taxon>Bacteria</taxon>
        <taxon>Bacillati</taxon>
        <taxon>Actinomycetota</taxon>
        <taxon>Actinomycetes</taxon>
        <taxon>Micromonosporales</taxon>
        <taxon>Micromonosporaceae</taxon>
        <taxon>Allocatelliglobosispora</taxon>
    </lineage>
</organism>
<dbReference type="RefSeq" id="WP_184841294.1">
    <property type="nucleotide sequence ID" value="NZ_JACHMN010000002.1"/>
</dbReference>
<sequence>MPLVAGQLPIFGASSADPSPNDLAGLLIGPGRLVRMGGTARVSVVVSHAWRVHVLMAELGVRQLNPAWEPAQVPGQRREPELQVPDIDAPIEAPRPAQPSQEVDHVDEVEDVLAPDGDSLPERDIREGVVESPAPVPEEPVPDGEHPAPAPEEFTVRTAYTGILAPLSAAWLRETEKVPPEAFVLDGVRLRLWFVAAGSLRLNDSEILLRLGAQDAECWQPAQKALWQLGIDAELAKGPVLKISGRRKIRRFGELIGDHPHAAAPWP</sequence>
<gene>
    <name evidence="1" type="ORF">F4553_004704</name>
</gene>
<keyword evidence="2" id="KW-1185">Reference proteome</keyword>
<evidence type="ECO:0000313" key="2">
    <source>
        <dbReference type="Proteomes" id="UP000587527"/>
    </source>
</evidence>
<reference evidence="1 2" key="1">
    <citation type="submission" date="2020-08" db="EMBL/GenBank/DDBJ databases">
        <title>Sequencing the genomes of 1000 actinobacteria strains.</title>
        <authorList>
            <person name="Klenk H.-P."/>
        </authorList>
    </citation>
    <scope>NUCLEOTIDE SEQUENCE [LARGE SCALE GENOMIC DNA]</scope>
    <source>
        <strain evidence="1 2">DSM 45362</strain>
    </source>
</reference>
<dbReference type="AlphaFoldDB" id="A0A841BUF8"/>